<reference evidence="2 3" key="1">
    <citation type="journal article" date="2020" name="G3 (Bethesda)">
        <title>Improved Reference Genome for Cyclotella cryptica CCMP332, a Model for Cell Wall Morphogenesis, Salinity Adaptation, and Lipid Production in Diatoms (Bacillariophyta).</title>
        <authorList>
            <person name="Roberts W.R."/>
            <person name="Downey K.M."/>
            <person name="Ruck E.C."/>
            <person name="Traller J.C."/>
            <person name="Alverson A.J."/>
        </authorList>
    </citation>
    <scope>NUCLEOTIDE SEQUENCE [LARGE SCALE GENOMIC DNA]</scope>
    <source>
        <strain evidence="2 3">CCMP332</strain>
    </source>
</reference>
<name>A0ABD3Q3X0_9STRA</name>
<evidence type="ECO:0000256" key="1">
    <source>
        <dbReference type="SAM" id="MobiDB-lite"/>
    </source>
</evidence>
<evidence type="ECO:0000313" key="2">
    <source>
        <dbReference type="EMBL" id="KAL3792975.1"/>
    </source>
</evidence>
<dbReference type="InterPro" id="IPR014560">
    <property type="entry name" value="UCP030333_Alba"/>
</dbReference>
<accession>A0ABD3Q3X0</accession>
<protein>
    <submittedName>
        <fullName evidence="2">Uncharacterized protein</fullName>
    </submittedName>
</protein>
<dbReference type="PANTHER" id="PTHR31947">
    <property type="entry name" value="DNA/RNA-BINDING PROTEIN ALBA 3"/>
    <property type="match status" value="1"/>
</dbReference>
<keyword evidence="3" id="KW-1185">Reference proteome</keyword>
<evidence type="ECO:0000313" key="3">
    <source>
        <dbReference type="Proteomes" id="UP001516023"/>
    </source>
</evidence>
<dbReference type="Gene3D" id="3.30.110.20">
    <property type="entry name" value="Alba-like domain"/>
    <property type="match status" value="1"/>
</dbReference>
<feature type="region of interest" description="Disordered" evidence="1">
    <location>
        <begin position="26"/>
        <end position="54"/>
    </location>
</feature>
<organism evidence="2 3">
    <name type="scientific">Cyclotella cryptica</name>
    <dbReference type="NCBI Taxonomy" id="29204"/>
    <lineage>
        <taxon>Eukaryota</taxon>
        <taxon>Sar</taxon>
        <taxon>Stramenopiles</taxon>
        <taxon>Ochrophyta</taxon>
        <taxon>Bacillariophyta</taxon>
        <taxon>Coscinodiscophyceae</taxon>
        <taxon>Thalassiosirophycidae</taxon>
        <taxon>Stephanodiscales</taxon>
        <taxon>Stephanodiscaceae</taxon>
        <taxon>Cyclotella</taxon>
    </lineage>
</organism>
<proteinExistence type="predicted"/>
<dbReference type="EMBL" id="JABMIG020000096">
    <property type="protein sequence ID" value="KAL3792975.1"/>
    <property type="molecule type" value="Genomic_DNA"/>
</dbReference>
<feature type="region of interest" description="Disordered" evidence="1">
    <location>
        <begin position="221"/>
        <end position="244"/>
    </location>
</feature>
<dbReference type="PANTHER" id="PTHR31947:SF36">
    <property type="entry name" value="DNA_RNA-BINDING PROTEIN ALBA-LIKE DOMAIN-CONTAINING PROTEIN"/>
    <property type="match status" value="1"/>
</dbReference>
<sequence length="277" mass="30498">MTISSKASLGIASVLIFRERDQFSDMSPTDIERNETEKSSDRDPYRIKTSSSASCTQAMFDAKHTAKSSPNARTLETIPTRTDSETSFEHGQDHPRQVIAVSVSKGPSAFFNLARKFLVTDEQCDLSALEGAIVSAVDAAHLLERSKIATITRVQTSYVTVDPKKKKDHYSAPTVDESSEHFRLGNFHSITTSTSRGTSQALETLAAAAEIGRENIENSLAATDQTSSQSQSRHKSSPGTLRRARIVITVQRTDAYKKWLEENPVQDVISGEEDDRT</sequence>
<dbReference type="AlphaFoldDB" id="A0ABD3Q3X0"/>
<gene>
    <name evidence="2" type="ORF">HJC23_010988</name>
</gene>
<dbReference type="InterPro" id="IPR036882">
    <property type="entry name" value="Alba-like_dom_sf"/>
</dbReference>
<dbReference type="Proteomes" id="UP001516023">
    <property type="component" value="Unassembled WGS sequence"/>
</dbReference>
<feature type="compositionally biased region" description="Basic and acidic residues" evidence="1">
    <location>
        <begin position="30"/>
        <end position="46"/>
    </location>
</feature>
<comment type="caution">
    <text evidence="2">The sequence shown here is derived from an EMBL/GenBank/DDBJ whole genome shotgun (WGS) entry which is preliminary data.</text>
</comment>